<accession>A0A0E9XW81</accession>
<reference evidence="1" key="1">
    <citation type="submission" date="2014-11" db="EMBL/GenBank/DDBJ databases">
        <authorList>
            <person name="Amaro Gonzalez C."/>
        </authorList>
    </citation>
    <scope>NUCLEOTIDE SEQUENCE</scope>
</reference>
<dbReference type="EMBL" id="GBXM01002457">
    <property type="protein sequence ID" value="JAI06121.1"/>
    <property type="molecule type" value="Transcribed_RNA"/>
</dbReference>
<proteinExistence type="predicted"/>
<sequence>MNRERNGRNSAEEITERSAGSRVLTCVRVCQQTIRAAKVTTTFLLPLFCLLEFSFLFHRKTYRALRAVRWLPVSSRTERLGAATLSRSAISSLLHSLAPHQSLKMPEGAYNRKEYKRNRKRTGHARLSLFVISL</sequence>
<dbReference type="AlphaFoldDB" id="A0A0E9XW81"/>
<evidence type="ECO:0000313" key="1">
    <source>
        <dbReference type="EMBL" id="JAI06121.1"/>
    </source>
</evidence>
<protein>
    <submittedName>
        <fullName evidence="1">Uncharacterized protein</fullName>
    </submittedName>
</protein>
<reference evidence="1" key="2">
    <citation type="journal article" date="2015" name="Fish Shellfish Immunol.">
        <title>Early steps in the European eel (Anguilla anguilla)-Vibrio vulnificus interaction in the gills: Role of the RtxA13 toxin.</title>
        <authorList>
            <person name="Callol A."/>
            <person name="Pajuelo D."/>
            <person name="Ebbesson L."/>
            <person name="Teles M."/>
            <person name="MacKenzie S."/>
            <person name="Amaro C."/>
        </authorList>
    </citation>
    <scope>NUCLEOTIDE SEQUENCE</scope>
</reference>
<organism evidence="1">
    <name type="scientific">Anguilla anguilla</name>
    <name type="common">European freshwater eel</name>
    <name type="synonym">Muraena anguilla</name>
    <dbReference type="NCBI Taxonomy" id="7936"/>
    <lineage>
        <taxon>Eukaryota</taxon>
        <taxon>Metazoa</taxon>
        <taxon>Chordata</taxon>
        <taxon>Craniata</taxon>
        <taxon>Vertebrata</taxon>
        <taxon>Euteleostomi</taxon>
        <taxon>Actinopterygii</taxon>
        <taxon>Neopterygii</taxon>
        <taxon>Teleostei</taxon>
        <taxon>Anguilliformes</taxon>
        <taxon>Anguillidae</taxon>
        <taxon>Anguilla</taxon>
    </lineage>
</organism>
<name>A0A0E9XW81_ANGAN</name>